<gene>
    <name evidence="3" type="ORF">ACFFVI_07995</name>
</gene>
<protein>
    <submittedName>
        <fullName evidence="3">YciI family protein</fullName>
    </submittedName>
</protein>
<comment type="caution">
    <text evidence="3">The sequence shown here is derived from an EMBL/GenBank/DDBJ whole genome shotgun (WGS) entry which is preliminary data.</text>
</comment>
<dbReference type="EMBL" id="JBHMDM010000004">
    <property type="protein sequence ID" value="MFB9376908.1"/>
    <property type="molecule type" value="Genomic_DNA"/>
</dbReference>
<dbReference type="InterPro" id="IPR011008">
    <property type="entry name" value="Dimeric_a/b-barrel"/>
</dbReference>
<sequence length="91" mass="9812">MPYFVVTYAYSADTARRDEVRPAHRDFLGTVGSLVLSGPTDDDGAVLIFEDADAAAVEATLDADPFVAEGLVEQRTVRGWTPVKGRLLDAL</sequence>
<comment type="similarity">
    <text evidence="1">Belongs to the YciI family.</text>
</comment>
<evidence type="ECO:0000256" key="1">
    <source>
        <dbReference type="ARBA" id="ARBA00007689"/>
    </source>
</evidence>
<accession>A0ABV5LS50</accession>
<dbReference type="RefSeq" id="WP_380135540.1">
    <property type="nucleotide sequence ID" value="NZ_JBHLUI010000003.1"/>
</dbReference>
<feature type="domain" description="YCII-related" evidence="2">
    <location>
        <begin position="1"/>
        <end position="80"/>
    </location>
</feature>
<reference evidence="3 4" key="1">
    <citation type="submission" date="2024-09" db="EMBL/GenBank/DDBJ databases">
        <authorList>
            <person name="Sun Q."/>
            <person name="Mori K."/>
        </authorList>
    </citation>
    <scope>NUCLEOTIDE SEQUENCE [LARGE SCALE GENOMIC DNA]</scope>
    <source>
        <strain evidence="3 4">TISTR 1856</strain>
    </source>
</reference>
<dbReference type="SUPFAM" id="SSF54909">
    <property type="entry name" value="Dimeric alpha+beta barrel"/>
    <property type="match status" value="1"/>
</dbReference>
<dbReference type="Gene3D" id="3.30.70.1060">
    <property type="entry name" value="Dimeric alpha+beta barrel"/>
    <property type="match status" value="1"/>
</dbReference>
<evidence type="ECO:0000313" key="4">
    <source>
        <dbReference type="Proteomes" id="UP001589748"/>
    </source>
</evidence>
<dbReference type="InterPro" id="IPR005545">
    <property type="entry name" value="YCII"/>
</dbReference>
<evidence type="ECO:0000259" key="2">
    <source>
        <dbReference type="Pfam" id="PF03795"/>
    </source>
</evidence>
<organism evidence="3 4">
    <name type="scientific">Kineococcus gynurae</name>
    <dbReference type="NCBI Taxonomy" id="452979"/>
    <lineage>
        <taxon>Bacteria</taxon>
        <taxon>Bacillati</taxon>
        <taxon>Actinomycetota</taxon>
        <taxon>Actinomycetes</taxon>
        <taxon>Kineosporiales</taxon>
        <taxon>Kineosporiaceae</taxon>
        <taxon>Kineococcus</taxon>
    </lineage>
</organism>
<proteinExistence type="inferred from homology"/>
<name>A0ABV5LS50_9ACTN</name>
<dbReference type="Proteomes" id="UP001589748">
    <property type="component" value="Unassembled WGS sequence"/>
</dbReference>
<evidence type="ECO:0000313" key="3">
    <source>
        <dbReference type="EMBL" id="MFB9376908.1"/>
    </source>
</evidence>
<dbReference type="Pfam" id="PF03795">
    <property type="entry name" value="YCII"/>
    <property type="match status" value="1"/>
</dbReference>
<keyword evidence="4" id="KW-1185">Reference proteome</keyword>